<reference evidence="2 3" key="1">
    <citation type="submission" date="2016-10" db="EMBL/GenBank/DDBJ databases">
        <authorList>
            <person name="de Groot N.N."/>
        </authorList>
    </citation>
    <scope>NUCLEOTIDE SEQUENCE [LARGE SCALE GENOMIC DNA]</scope>
    <source>
        <strain evidence="2 3">CGMCC 4.1877</strain>
    </source>
</reference>
<keyword evidence="3" id="KW-1185">Reference proteome</keyword>
<organism evidence="2 3">
    <name type="scientific">Pseudonocardia ammonioxydans</name>
    <dbReference type="NCBI Taxonomy" id="260086"/>
    <lineage>
        <taxon>Bacteria</taxon>
        <taxon>Bacillati</taxon>
        <taxon>Actinomycetota</taxon>
        <taxon>Actinomycetes</taxon>
        <taxon>Pseudonocardiales</taxon>
        <taxon>Pseudonocardiaceae</taxon>
        <taxon>Pseudonocardia</taxon>
    </lineage>
</organism>
<feature type="compositionally biased region" description="Polar residues" evidence="1">
    <location>
        <begin position="1"/>
        <end position="12"/>
    </location>
</feature>
<protein>
    <submittedName>
        <fullName evidence="2">Uncharacterized protein</fullName>
    </submittedName>
</protein>
<dbReference type="Proteomes" id="UP000199614">
    <property type="component" value="Unassembled WGS sequence"/>
</dbReference>
<evidence type="ECO:0000313" key="2">
    <source>
        <dbReference type="EMBL" id="SFO52781.1"/>
    </source>
</evidence>
<dbReference type="RefSeq" id="WP_143105664.1">
    <property type="nucleotide sequence ID" value="NZ_FOUY01000078.1"/>
</dbReference>
<dbReference type="AlphaFoldDB" id="A0A1I5HYA7"/>
<gene>
    <name evidence="2" type="ORF">SAMN05216207_107816</name>
</gene>
<evidence type="ECO:0000256" key="1">
    <source>
        <dbReference type="SAM" id="MobiDB-lite"/>
    </source>
</evidence>
<dbReference type="EMBL" id="FOUY01000078">
    <property type="protein sequence ID" value="SFO52781.1"/>
    <property type="molecule type" value="Genomic_DNA"/>
</dbReference>
<feature type="region of interest" description="Disordered" evidence="1">
    <location>
        <begin position="1"/>
        <end position="23"/>
    </location>
</feature>
<accession>A0A1I5HYA7</accession>
<evidence type="ECO:0000313" key="3">
    <source>
        <dbReference type="Proteomes" id="UP000199614"/>
    </source>
</evidence>
<proteinExistence type="predicted"/>
<dbReference type="STRING" id="260086.SAMN05216207_107816"/>
<sequence>MTSVSGNESAAQNPRGGVLMTRQPHEVPCIPGCDGEHGSDLAEGVKYCTATLGVIFPVDRASNPVVVRAVRLVDLLDTTGAADEPECIEIAGNRFDMVEARALARRIMERTEPHRFG</sequence>
<name>A0A1I5HYA7_PSUAM</name>